<dbReference type="GeneID" id="68120004"/>
<dbReference type="Pfam" id="PF07647">
    <property type="entry name" value="SAM_2"/>
    <property type="match status" value="1"/>
</dbReference>
<feature type="compositionally biased region" description="Polar residues" evidence="1">
    <location>
        <begin position="494"/>
        <end position="534"/>
    </location>
</feature>
<comment type="caution">
    <text evidence="4">The sequence shown here is derived from an EMBL/GenBank/DDBJ whole genome shotgun (WGS) entry which is preliminary data.</text>
</comment>
<dbReference type="EMBL" id="VFQX01000016">
    <property type="protein sequence ID" value="KAF0981001.1"/>
    <property type="molecule type" value="Genomic_DNA"/>
</dbReference>
<name>A0A6A5C1V8_NAEFO</name>
<dbReference type="InterPro" id="IPR036864">
    <property type="entry name" value="Zn2-C6_fun-type_DNA-bd_sf"/>
</dbReference>
<gene>
    <name evidence="4" type="ORF">FDP41_012789</name>
</gene>
<dbReference type="InterPro" id="IPR013761">
    <property type="entry name" value="SAM/pointed_sf"/>
</dbReference>
<feature type="region of interest" description="Disordered" evidence="1">
    <location>
        <begin position="1"/>
        <end position="334"/>
    </location>
</feature>
<dbReference type="OMA" id="HPIACIP"/>
<feature type="compositionally biased region" description="Low complexity" evidence="1">
    <location>
        <begin position="211"/>
        <end position="225"/>
    </location>
</feature>
<feature type="compositionally biased region" description="Low complexity" evidence="1">
    <location>
        <begin position="285"/>
        <end position="309"/>
    </location>
</feature>
<feature type="compositionally biased region" description="Low complexity" evidence="1">
    <location>
        <begin position="596"/>
        <end position="607"/>
    </location>
</feature>
<sequence length="766" mass="84392">MKEEPSGSSPSTAPPFQGFPLCSSSQTSVVKEEESMVHHHAQSSTTTTPTATTSMLQHMNSGVASTNNNNNNSSNSYSSQPPTLQTLSQQQHKQQPLSVHVPTSSSATMNSSPSYSSPSPASSPQQHPSHHSPYYQNTSAYVSSPHHNQHALQQLPQPQSQHAPLPSMALQLQQPSLPGPTQIMTHQGSNSTDNSPHMFQHQTTKHVLAESSPSAASTTASSHTPNFMNQQQEQFHQPPLRSNSPYPKHHHTSVVPPTFPSIMNAMADSKLTSHHPHHQHGASISSNTSTPSSPSQHSQHVVVNTRQSTSPPPQQQPASHHAQNQSAMTSSFQTAPQQAVFHDYTVNGQRKNQVTMSPQQQQDINMTGGDFHPIACIPCRKRHKKCDRRLPQCSECIRRSMECQFYEPKQKGRKKKDGEIGTEQNFSSSQPTSPPQQPQNSQSQYQPTQNLSQPAGNNNMMDLSPYPTASNSSYCNSPMANSSQPYINNPAGVVNNNIQYPTNTNKQQQIPTQQNVPSSSFNNTVASTQRNASSDPDMLPLPYSSQSSVTRSPSYFQKYRSEPYPSVQPPQNHQQTNNMYSNPQVYPSTYSRERAASSASSLSNSGMYSGSYSSNPSMMNYSEINSINTNSNNSNGIPSFAQMNTSNYNRTISGMSPEQLQSNNENFNTTSLSRFVPIEKESLREQLSNLSRAQVESWPSHAVSQWIESIDTAFFSNKIGDLFAEHDVDGVALLGLHNQALLDMGIHKVGIRVKLCRIIEHLRMQN</sequence>
<dbReference type="SMART" id="SM00454">
    <property type="entry name" value="SAM"/>
    <property type="match status" value="1"/>
</dbReference>
<dbReference type="PROSITE" id="PS50048">
    <property type="entry name" value="ZN2_CY6_FUNGAL_2"/>
    <property type="match status" value="1"/>
</dbReference>
<dbReference type="VEuPathDB" id="AmoebaDB:NF0051340"/>
<dbReference type="CDD" id="cd00067">
    <property type="entry name" value="GAL4"/>
    <property type="match status" value="1"/>
</dbReference>
<evidence type="ECO:0008006" key="6">
    <source>
        <dbReference type="Google" id="ProtNLM"/>
    </source>
</evidence>
<dbReference type="PROSITE" id="PS50105">
    <property type="entry name" value="SAM_DOMAIN"/>
    <property type="match status" value="1"/>
</dbReference>
<feature type="compositionally biased region" description="Low complexity" evidence="1">
    <location>
        <begin position="438"/>
        <end position="450"/>
    </location>
</feature>
<dbReference type="Gene3D" id="4.10.240.10">
    <property type="entry name" value="Zn(2)-C6 fungal-type DNA-binding domain"/>
    <property type="match status" value="1"/>
</dbReference>
<dbReference type="SUPFAM" id="SSF57701">
    <property type="entry name" value="Zn2/Cys6 DNA-binding domain"/>
    <property type="match status" value="1"/>
</dbReference>
<organism evidence="4 5">
    <name type="scientific">Naegleria fowleri</name>
    <name type="common">Brain eating amoeba</name>
    <dbReference type="NCBI Taxonomy" id="5763"/>
    <lineage>
        <taxon>Eukaryota</taxon>
        <taxon>Discoba</taxon>
        <taxon>Heterolobosea</taxon>
        <taxon>Tetramitia</taxon>
        <taxon>Eutetramitia</taxon>
        <taxon>Vahlkampfiidae</taxon>
        <taxon>Naegleria</taxon>
    </lineage>
</organism>
<feature type="compositionally biased region" description="Polar residues" evidence="1">
    <location>
        <begin position="569"/>
        <end position="590"/>
    </location>
</feature>
<protein>
    <recommendedName>
        <fullName evidence="6">SAM domain-containing protein</fullName>
    </recommendedName>
</protein>
<dbReference type="VEuPathDB" id="AmoebaDB:FDP41_012789"/>
<feature type="compositionally biased region" description="Polar residues" evidence="1">
    <location>
        <begin position="451"/>
        <end position="469"/>
    </location>
</feature>
<keyword evidence="5" id="KW-1185">Reference proteome</keyword>
<dbReference type="Pfam" id="PF00172">
    <property type="entry name" value="Zn_clus"/>
    <property type="match status" value="1"/>
</dbReference>
<evidence type="ECO:0000256" key="1">
    <source>
        <dbReference type="SAM" id="MobiDB-lite"/>
    </source>
</evidence>
<dbReference type="PROSITE" id="PS00463">
    <property type="entry name" value="ZN2_CY6_FUNGAL_1"/>
    <property type="match status" value="1"/>
</dbReference>
<dbReference type="InterPro" id="IPR001660">
    <property type="entry name" value="SAM"/>
</dbReference>
<feature type="region of interest" description="Disordered" evidence="1">
    <location>
        <begin position="408"/>
        <end position="469"/>
    </location>
</feature>
<evidence type="ECO:0000313" key="5">
    <source>
        <dbReference type="Proteomes" id="UP000444721"/>
    </source>
</evidence>
<accession>A0A6A5C1V8</accession>
<feature type="compositionally biased region" description="Polar residues" evidence="1">
    <location>
        <begin position="1"/>
        <end position="11"/>
    </location>
</feature>
<dbReference type="Gene3D" id="1.10.150.50">
    <property type="entry name" value="Transcription Factor, Ets-1"/>
    <property type="match status" value="1"/>
</dbReference>
<dbReference type="GO" id="GO:0000981">
    <property type="term" value="F:DNA-binding transcription factor activity, RNA polymerase II-specific"/>
    <property type="evidence" value="ECO:0007669"/>
    <property type="project" value="InterPro"/>
</dbReference>
<feature type="region of interest" description="Disordered" evidence="1">
    <location>
        <begin position="486"/>
        <end position="607"/>
    </location>
</feature>
<feature type="compositionally biased region" description="Low complexity" evidence="1">
    <location>
        <begin position="316"/>
        <end position="327"/>
    </location>
</feature>
<feature type="compositionally biased region" description="Polar residues" evidence="1">
    <location>
        <begin position="543"/>
        <end position="555"/>
    </location>
</feature>
<dbReference type="GO" id="GO:0008270">
    <property type="term" value="F:zinc ion binding"/>
    <property type="evidence" value="ECO:0007669"/>
    <property type="project" value="InterPro"/>
</dbReference>
<evidence type="ECO:0000259" key="3">
    <source>
        <dbReference type="PROSITE" id="PS50105"/>
    </source>
</evidence>
<evidence type="ECO:0000313" key="4">
    <source>
        <dbReference type="EMBL" id="KAF0981001.1"/>
    </source>
</evidence>
<dbReference type="OrthoDB" id="4456959at2759"/>
<reference evidence="4 5" key="1">
    <citation type="journal article" date="2019" name="Sci. Rep.">
        <title>Nanopore sequencing improves the draft genome of the human pathogenic amoeba Naegleria fowleri.</title>
        <authorList>
            <person name="Liechti N."/>
            <person name="Schurch N."/>
            <person name="Bruggmann R."/>
            <person name="Wittwer M."/>
        </authorList>
    </citation>
    <scope>NUCLEOTIDE SEQUENCE [LARGE SCALE GENOMIC DNA]</scope>
    <source>
        <strain evidence="4 5">ATCC 30894</strain>
    </source>
</reference>
<dbReference type="Proteomes" id="UP000444721">
    <property type="component" value="Unassembled WGS sequence"/>
</dbReference>
<dbReference type="SUPFAM" id="SSF47769">
    <property type="entry name" value="SAM/Pointed domain"/>
    <property type="match status" value="1"/>
</dbReference>
<evidence type="ECO:0000259" key="2">
    <source>
        <dbReference type="PROSITE" id="PS50048"/>
    </source>
</evidence>
<feature type="domain" description="SAM" evidence="3">
    <location>
        <begin position="698"/>
        <end position="765"/>
    </location>
</feature>
<feature type="compositionally biased region" description="Polar residues" evidence="1">
    <location>
        <begin position="137"/>
        <end position="162"/>
    </location>
</feature>
<dbReference type="SMART" id="SM00066">
    <property type="entry name" value="GAL4"/>
    <property type="match status" value="1"/>
</dbReference>
<dbReference type="AlphaFoldDB" id="A0A6A5C1V8"/>
<feature type="domain" description="Zn(2)-C6 fungal-type" evidence="2">
    <location>
        <begin position="375"/>
        <end position="405"/>
    </location>
</feature>
<feature type="compositionally biased region" description="Low complexity" evidence="1">
    <location>
        <begin position="43"/>
        <end position="136"/>
    </location>
</feature>
<feature type="compositionally biased region" description="Polar residues" evidence="1">
    <location>
        <begin position="182"/>
        <end position="202"/>
    </location>
</feature>
<dbReference type="InterPro" id="IPR001138">
    <property type="entry name" value="Zn2Cys6_DnaBD"/>
</dbReference>
<proteinExistence type="predicted"/>
<dbReference type="RefSeq" id="XP_044565714.1">
    <property type="nucleotide sequence ID" value="XM_044703346.1"/>
</dbReference>
<feature type="compositionally biased region" description="Polar residues" evidence="1">
    <location>
        <begin position="226"/>
        <end position="245"/>
    </location>
</feature>